<dbReference type="InterPro" id="IPR051553">
    <property type="entry name" value="Ran_GTPase-activating"/>
</dbReference>
<organism evidence="3 4">
    <name type="scientific">Paenibacillus marchantiophytorum</name>
    <dbReference type="NCBI Taxonomy" id="1619310"/>
    <lineage>
        <taxon>Bacteria</taxon>
        <taxon>Bacillati</taxon>
        <taxon>Bacillota</taxon>
        <taxon>Bacilli</taxon>
        <taxon>Bacillales</taxon>
        <taxon>Paenibacillaceae</taxon>
        <taxon>Paenibacillus</taxon>
    </lineage>
</organism>
<evidence type="ECO:0000313" key="4">
    <source>
        <dbReference type="Proteomes" id="UP000615455"/>
    </source>
</evidence>
<dbReference type="Gene3D" id="3.30.457.10">
    <property type="entry name" value="Copper amine oxidase-like, N-terminal domain"/>
    <property type="match status" value="1"/>
</dbReference>
<sequence length="522" mass="56050">MKVSNDKGKYTLFSVLAGILMVIAWLVSPVQAAENKPDSSSTLTKPIKVSSGHQSNGLLDDQGHIWYWGGLYKQFKEKATLISGNPEKIAGLDSVVDISLGSHYGWAVKKDGTVWIWGRGTSYYEDGVDGSFMEMPLRIPLMSNVTKVSVADGLSAALTSDGKVWVEWVYPLAPNFKEAIGKGAAPQLLAGVDHVIDISATNSLGITFVKEDGTVWNWNDPEYGLTNLGTGRVTPKQITGLKEIVKLAPGTSAQHQLALKKDGTVWAWGNRIAEKKNKQTNVPFQVAGLSGVSELTVGDETDLALKQDGSVWSWGCKELLRSDDACIFNVPKQVEGLIDIASIGAGAKHSTAIKRDGTLWSWGDNRFGQLGDGTLNSSSVPIEIKLPGVEYAKQPSTLNVVVNGKTIALDGSPAYIDAATNLTYVPLRFVSEALGAKVEWTSNSLPIKASVMKPKVHEVIIRLNEKTASIDGKNVVIEGAPLLVNGYSMVPLRVISEGLGANVSWISESRTVNISMGDSSTQ</sequence>
<dbReference type="InterPro" id="IPR036582">
    <property type="entry name" value="Mao_N_sf"/>
</dbReference>
<feature type="domain" description="Copper amine oxidase-like N-terminal" evidence="2">
    <location>
        <begin position="401"/>
        <end position="514"/>
    </location>
</feature>
<dbReference type="PROSITE" id="PS50012">
    <property type="entry name" value="RCC1_3"/>
    <property type="match status" value="3"/>
</dbReference>
<accession>A0ABQ2BRJ4</accession>
<reference evidence="4" key="1">
    <citation type="journal article" date="2019" name="Int. J. Syst. Evol. Microbiol.">
        <title>The Global Catalogue of Microorganisms (GCM) 10K type strain sequencing project: providing services to taxonomists for standard genome sequencing and annotation.</title>
        <authorList>
            <consortium name="The Broad Institute Genomics Platform"/>
            <consortium name="The Broad Institute Genome Sequencing Center for Infectious Disease"/>
            <person name="Wu L."/>
            <person name="Ma J."/>
        </authorList>
    </citation>
    <scope>NUCLEOTIDE SEQUENCE [LARGE SCALE GENOMIC DNA]</scope>
    <source>
        <strain evidence="4">CGMCC 1.15043</strain>
    </source>
</reference>
<dbReference type="Pfam" id="PF13540">
    <property type="entry name" value="RCC1_2"/>
    <property type="match status" value="1"/>
</dbReference>
<evidence type="ECO:0000313" key="3">
    <source>
        <dbReference type="EMBL" id="GGI44139.1"/>
    </source>
</evidence>
<keyword evidence="4" id="KW-1185">Reference proteome</keyword>
<dbReference type="EMBL" id="BMHE01000002">
    <property type="protein sequence ID" value="GGI44139.1"/>
    <property type="molecule type" value="Genomic_DNA"/>
</dbReference>
<dbReference type="PANTHER" id="PTHR45982">
    <property type="entry name" value="REGULATOR OF CHROMOSOME CONDENSATION"/>
    <property type="match status" value="1"/>
</dbReference>
<evidence type="ECO:0000256" key="1">
    <source>
        <dbReference type="SAM" id="MobiDB-lite"/>
    </source>
</evidence>
<dbReference type="Gene3D" id="2.130.10.30">
    <property type="entry name" value="Regulator of chromosome condensation 1/beta-lactamase-inhibitor protein II"/>
    <property type="match status" value="2"/>
</dbReference>
<comment type="caution">
    <text evidence="3">The sequence shown here is derived from an EMBL/GenBank/DDBJ whole genome shotgun (WGS) entry which is preliminary data.</text>
</comment>
<dbReference type="SUPFAM" id="SSF55383">
    <property type="entry name" value="Copper amine oxidase, domain N"/>
    <property type="match status" value="2"/>
</dbReference>
<dbReference type="RefSeq" id="WP_189007243.1">
    <property type="nucleotide sequence ID" value="NZ_BMHE01000002.1"/>
</dbReference>
<dbReference type="InterPro" id="IPR000408">
    <property type="entry name" value="Reg_chr_condens"/>
</dbReference>
<gene>
    <name evidence="3" type="ORF">GCM10008018_05610</name>
</gene>
<dbReference type="InterPro" id="IPR009091">
    <property type="entry name" value="RCC1/BLIP-II"/>
</dbReference>
<name>A0ABQ2BRJ4_9BACL</name>
<evidence type="ECO:0000259" key="2">
    <source>
        <dbReference type="Pfam" id="PF07833"/>
    </source>
</evidence>
<protein>
    <recommendedName>
        <fullName evidence="2">Copper amine oxidase-like N-terminal domain-containing protein</fullName>
    </recommendedName>
</protein>
<dbReference type="PANTHER" id="PTHR45982:SF1">
    <property type="entry name" value="REGULATOR OF CHROMOSOME CONDENSATION"/>
    <property type="match status" value="1"/>
</dbReference>
<feature type="region of interest" description="Disordered" evidence="1">
    <location>
        <begin position="34"/>
        <end position="55"/>
    </location>
</feature>
<dbReference type="Pfam" id="PF07833">
    <property type="entry name" value="Cu_amine_oxidN1"/>
    <property type="match status" value="1"/>
</dbReference>
<proteinExistence type="predicted"/>
<dbReference type="SUPFAM" id="SSF50985">
    <property type="entry name" value="RCC1/BLIP-II"/>
    <property type="match status" value="1"/>
</dbReference>
<dbReference type="Proteomes" id="UP000615455">
    <property type="component" value="Unassembled WGS sequence"/>
</dbReference>
<dbReference type="InterPro" id="IPR012854">
    <property type="entry name" value="Cu_amine_oxidase-like_N"/>
</dbReference>